<protein>
    <submittedName>
        <fullName evidence="1">Uncharacterized protein</fullName>
    </submittedName>
</protein>
<reference evidence="1 2" key="1">
    <citation type="submission" date="2018-12" db="EMBL/GenBank/DDBJ databases">
        <title>Food and Water Safety Consortium.</title>
        <authorList>
            <person name="Tyson S."/>
            <person name="Peterson C.-L."/>
            <person name="Olson A."/>
            <person name="Tyler S."/>
            <person name="Cabral J."/>
            <person name="Lynch T."/>
            <person name="Knox N."/>
            <person name="Van Domselaar G."/>
            <person name="Graham M."/>
        </authorList>
    </citation>
    <scope>NUCLEOTIDE SEQUENCE [LARGE SCALE GENOMIC DNA]</scope>
    <source>
        <strain evidence="1 2">FWSEC0384</strain>
    </source>
</reference>
<gene>
    <name evidence="1" type="ORF">C9160_08465</name>
</gene>
<sequence length="116" mass="13075">MARTKIFSINEAPTLPTVFIRINDKRTPGGNIFFRLDKLEEVYTCDNIGLTPEIKINGSSITPTITYEQFINFITEVIDDVNKGIEGIGIYELVVDENTVRDIAPRTQKTKVITPN</sequence>
<organism evidence="1 2">
    <name type="scientific">Escherichia coli</name>
    <dbReference type="NCBI Taxonomy" id="562"/>
    <lineage>
        <taxon>Bacteria</taxon>
        <taxon>Pseudomonadati</taxon>
        <taxon>Pseudomonadota</taxon>
        <taxon>Gammaproteobacteria</taxon>
        <taxon>Enterobacterales</taxon>
        <taxon>Enterobacteriaceae</taxon>
        <taxon>Escherichia</taxon>
    </lineage>
</organism>
<comment type="caution">
    <text evidence="1">The sequence shown here is derived from an EMBL/GenBank/DDBJ whole genome shotgun (WGS) entry which is preliminary data.</text>
</comment>
<proteinExistence type="predicted"/>
<dbReference type="Proteomes" id="UP000306700">
    <property type="component" value="Unassembled WGS sequence"/>
</dbReference>
<dbReference type="EMBL" id="RRNI01000007">
    <property type="protein sequence ID" value="TJH22652.1"/>
    <property type="molecule type" value="Genomic_DNA"/>
</dbReference>
<name>A0AAQ2IA86_ECOLX</name>
<evidence type="ECO:0000313" key="1">
    <source>
        <dbReference type="EMBL" id="TJH22652.1"/>
    </source>
</evidence>
<evidence type="ECO:0000313" key="2">
    <source>
        <dbReference type="Proteomes" id="UP000306700"/>
    </source>
</evidence>
<dbReference type="RefSeq" id="WP_000124593.1">
    <property type="nucleotide sequence ID" value="NZ_JAIWLP010000039.1"/>
</dbReference>
<accession>A0AAQ2IA86</accession>
<dbReference type="AlphaFoldDB" id="A0AAQ2IA86"/>